<protein>
    <submittedName>
        <fullName evidence="1">HSP20-like chaperone</fullName>
    </submittedName>
</protein>
<proteinExistence type="predicted"/>
<sequence>MHKCTRRGCGKEFDDTDNSEEACIYHPGAPVFHEGLKSWSCCNTVNKPVLDFDEFMAIAGCTRGVHSVDRPKAEPSGTSSAPQSRSLTMTESADGKEVYTTTSARARPQRPVEREAATRAAPPVPAKEVEEGDDLEAVVPEGTACKRAGCNVAFVGDEENRIGDGPGTRCLYHPGAPIFHEGSKGYLCCKRRVLEFEEFLKIEGCAEGRHLFVRKSKGDQAEQVVNCRIDHYQTPSTVYVTAFAKQADKARSVVRIGENEIHFDLYLPGSKRFTRSVQLFGPVDPSASSFKIFGTKVEVQLKKRDGRSWTLLEKTDRDLGPVSFTFGVTGRTGTVGAKEFVLDEQNSRNHAT</sequence>
<keyword evidence="2" id="KW-1185">Reference proteome</keyword>
<evidence type="ECO:0000313" key="1">
    <source>
        <dbReference type="EMBL" id="KAI9510890.1"/>
    </source>
</evidence>
<comment type="caution">
    <text evidence="1">The sequence shown here is derived from an EMBL/GenBank/DDBJ whole genome shotgun (WGS) entry which is preliminary data.</text>
</comment>
<name>A0ACC0UGM1_9AGAM</name>
<gene>
    <name evidence="1" type="ORF">F5148DRAFT_491847</name>
</gene>
<dbReference type="EMBL" id="JAGFNK010000032">
    <property type="protein sequence ID" value="KAI9510890.1"/>
    <property type="molecule type" value="Genomic_DNA"/>
</dbReference>
<dbReference type="Proteomes" id="UP001207468">
    <property type="component" value="Unassembled WGS sequence"/>
</dbReference>
<reference evidence="1" key="1">
    <citation type="submission" date="2021-03" db="EMBL/GenBank/DDBJ databases">
        <title>Evolutionary priming and transition to the ectomycorrhizal habit in an iconic lineage of mushroom-forming fungi: is preadaptation a requirement?</title>
        <authorList>
            <consortium name="DOE Joint Genome Institute"/>
            <person name="Looney B.P."/>
            <person name="Miyauchi S."/>
            <person name="Morin E."/>
            <person name="Drula E."/>
            <person name="Courty P.E."/>
            <person name="Chicoki N."/>
            <person name="Fauchery L."/>
            <person name="Kohler A."/>
            <person name="Kuo A."/>
            <person name="LaButti K."/>
            <person name="Pangilinan J."/>
            <person name="Lipzen A."/>
            <person name="Riley R."/>
            <person name="Andreopoulos W."/>
            <person name="He G."/>
            <person name="Johnson J."/>
            <person name="Barry K.W."/>
            <person name="Grigoriev I.V."/>
            <person name="Nagy L."/>
            <person name="Hibbett D."/>
            <person name="Henrissat B."/>
            <person name="Matheny P.B."/>
            <person name="Labbe J."/>
            <person name="Martin A.F."/>
        </authorList>
    </citation>
    <scope>NUCLEOTIDE SEQUENCE</scope>
    <source>
        <strain evidence="1">BPL698</strain>
    </source>
</reference>
<evidence type="ECO:0000313" key="2">
    <source>
        <dbReference type="Proteomes" id="UP001207468"/>
    </source>
</evidence>
<accession>A0ACC0UGM1</accession>
<organism evidence="1 2">
    <name type="scientific">Russula earlei</name>
    <dbReference type="NCBI Taxonomy" id="71964"/>
    <lineage>
        <taxon>Eukaryota</taxon>
        <taxon>Fungi</taxon>
        <taxon>Dikarya</taxon>
        <taxon>Basidiomycota</taxon>
        <taxon>Agaricomycotina</taxon>
        <taxon>Agaricomycetes</taxon>
        <taxon>Russulales</taxon>
        <taxon>Russulaceae</taxon>
        <taxon>Russula</taxon>
    </lineage>
</organism>